<dbReference type="GeneID" id="20815329"/>
<reference evidence="2" key="1">
    <citation type="submission" date="2013-12" db="EMBL/GenBank/DDBJ databases">
        <title>The Genome Sequence of Aphanomyces astaci APO3.</title>
        <authorList>
            <consortium name="The Broad Institute Genomics Platform"/>
            <person name="Russ C."/>
            <person name="Tyler B."/>
            <person name="van West P."/>
            <person name="Dieguez-Uribeondo J."/>
            <person name="Young S.K."/>
            <person name="Zeng Q."/>
            <person name="Gargeya S."/>
            <person name="Fitzgerald M."/>
            <person name="Abouelleil A."/>
            <person name="Alvarado L."/>
            <person name="Chapman S.B."/>
            <person name="Gainer-Dewar J."/>
            <person name="Goldberg J."/>
            <person name="Griggs A."/>
            <person name="Gujja S."/>
            <person name="Hansen M."/>
            <person name="Howarth C."/>
            <person name="Imamovic A."/>
            <person name="Ireland A."/>
            <person name="Larimer J."/>
            <person name="McCowan C."/>
            <person name="Murphy C."/>
            <person name="Pearson M."/>
            <person name="Poon T.W."/>
            <person name="Priest M."/>
            <person name="Roberts A."/>
            <person name="Saif S."/>
            <person name="Shea T."/>
            <person name="Sykes S."/>
            <person name="Wortman J."/>
            <person name="Nusbaum C."/>
            <person name="Birren B."/>
        </authorList>
    </citation>
    <scope>NUCLEOTIDE SEQUENCE [LARGE SCALE GENOMIC DNA]</scope>
    <source>
        <strain evidence="2">APO3</strain>
    </source>
</reference>
<protein>
    <submittedName>
        <fullName evidence="2">Uncharacterized protein</fullName>
    </submittedName>
</protein>
<proteinExistence type="predicted"/>
<accession>W4FVB1</accession>
<evidence type="ECO:0000313" key="2">
    <source>
        <dbReference type="EMBL" id="ETV71455.1"/>
    </source>
</evidence>
<gene>
    <name evidence="2" type="ORF">H257_13333</name>
</gene>
<name>W4FVB1_APHAT</name>
<dbReference type="EMBL" id="KI913160">
    <property type="protein sequence ID" value="ETV71455.1"/>
    <property type="molecule type" value="Genomic_DNA"/>
</dbReference>
<organism evidence="2">
    <name type="scientific">Aphanomyces astaci</name>
    <name type="common">Crayfish plague agent</name>
    <dbReference type="NCBI Taxonomy" id="112090"/>
    <lineage>
        <taxon>Eukaryota</taxon>
        <taxon>Sar</taxon>
        <taxon>Stramenopiles</taxon>
        <taxon>Oomycota</taxon>
        <taxon>Saprolegniomycetes</taxon>
        <taxon>Saprolegniales</taxon>
        <taxon>Verrucalvaceae</taxon>
        <taxon>Aphanomyces</taxon>
    </lineage>
</organism>
<feature type="compositionally biased region" description="Low complexity" evidence="1">
    <location>
        <begin position="12"/>
        <end position="21"/>
    </location>
</feature>
<feature type="region of interest" description="Disordered" evidence="1">
    <location>
        <begin position="1"/>
        <end position="78"/>
    </location>
</feature>
<evidence type="ECO:0000256" key="1">
    <source>
        <dbReference type="SAM" id="MobiDB-lite"/>
    </source>
</evidence>
<feature type="compositionally biased region" description="Pro residues" evidence="1">
    <location>
        <begin position="1"/>
        <end position="11"/>
    </location>
</feature>
<dbReference type="AlphaFoldDB" id="W4FVB1"/>
<sequence>MTKQPTLPPPNSMKSTPTSSPSTPPPPPGKPSLTNILPNPPIDKFENFVAIAAKHPEFTNPGNADVDRREVPSLSTRT</sequence>
<dbReference type="RefSeq" id="XP_009839120.1">
    <property type="nucleotide sequence ID" value="XM_009840818.1"/>
</dbReference>
<dbReference type="VEuPathDB" id="FungiDB:H257_13333"/>